<reference evidence="1 2" key="1">
    <citation type="submission" date="2019-07" db="EMBL/GenBank/DDBJ databases">
        <title>Annotation for the trematode Paragonimus westermani.</title>
        <authorList>
            <person name="Choi Y.-J."/>
        </authorList>
    </citation>
    <scope>NUCLEOTIDE SEQUENCE [LARGE SCALE GENOMIC DNA]</scope>
    <source>
        <strain evidence="1">180907_Pwestermani</strain>
    </source>
</reference>
<proteinExistence type="predicted"/>
<gene>
    <name evidence="1" type="ORF">P879_10965</name>
</gene>
<sequence length="157" mass="17204">MSPYLLLGADLRAIYIAQHEVEFNAVLPMDFTLLASTQKNLVRSTPTRLVLNEHGQGKMNTSSDGSSLDRILPGGSINISVTLFNREVRSVVVLQFKLSSLDVDVSNCPATCLDVILGRIDHRSVQQLLDTCKVAPGCLHRVVEVVNQALPSMRCET</sequence>
<name>A0A8T0DEZ5_9TREM</name>
<accession>A0A8T0DEZ5</accession>
<organism evidence="1 2">
    <name type="scientific">Paragonimus westermani</name>
    <dbReference type="NCBI Taxonomy" id="34504"/>
    <lineage>
        <taxon>Eukaryota</taxon>
        <taxon>Metazoa</taxon>
        <taxon>Spiralia</taxon>
        <taxon>Lophotrochozoa</taxon>
        <taxon>Platyhelminthes</taxon>
        <taxon>Trematoda</taxon>
        <taxon>Digenea</taxon>
        <taxon>Plagiorchiida</taxon>
        <taxon>Troglotremata</taxon>
        <taxon>Troglotrematidae</taxon>
        <taxon>Paragonimus</taxon>
    </lineage>
</organism>
<keyword evidence="2" id="KW-1185">Reference proteome</keyword>
<dbReference type="AlphaFoldDB" id="A0A8T0DEZ5"/>
<comment type="caution">
    <text evidence="1">The sequence shown here is derived from an EMBL/GenBank/DDBJ whole genome shotgun (WGS) entry which is preliminary data.</text>
</comment>
<evidence type="ECO:0000313" key="2">
    <source>
        <dbReference type="Proteomes" id="UP000699462"/>
    </source>
</evidence>
<dbReference type="OrthoDB" id="6242691at2759"/>
<dbReference type="Proteomes" id="UP000699462">
    <property type="component" value="Unassembled WGS sequence"/>
</dbReference>
<dbReference type="EMBL" id="JTDF01005212">
    <property type="protein sequence ID" value="KAF8566365.1"/>
    <property type="molecule type" value="Genomic_DNA"/>
</dbReference>
<protein>
    <submittedName>
        <fullName evidence="1">Uncharacterized protein</fullName>
    </submittedName>
</protein>
<evidence type="ECO:0000313" key="1">
    <source>
        <dbReference type="EMBL" id="KAF8566365.1"/>
    </source>
</evidence>